<sequence length="95" mass="10339">MDWDSVEAVDRREIGEGGIEGVGVVRWGRSHARHTAVRASPRLPVTINLTPPHYCIRSCALSGVLVRSSRQPVSRPSTRLFIAPLPSIESALPSV</sequence>
<dbReference type="EMBL" id="VSRR010136601">
    <property type="protein sequence ID" value="MPD03548.1"/>
    <property type="molecule type" value="Genomic_DNA"/>
</dbReference>
<proteinExistence type="predicted"/>
<evidence type="ECO:0000313" key="2">
    <source>
        <dbReference type="Proteomes" id="UP000324222"/>
    </source>
</evidence>
<evidence type="ECO:0000313" key="1">
    <source>
        <dbReference type="EMBL" id="MPD03548.1"/>
    </source>
</evidence>
<protein>
    <submittedName>
        <fullName evidence="1">Uncharacterized protein</fullName>
    </submittedName>
</protein>
<name>A0A5B7KE91_PORTR</name>
<accession>A0A5B7KE91</accession>
<gene>
    <name evidence="1" type="ORF">E2C01_099189</name>
</gene>
<dbReference type="Proteomes" id="UP000324222">
    <property type="component" value="Unassembled WGS sequence"/>
</dbReference>
<organism evidence="1 2">
    <name type="scientific">Portunus trituberculatus</name>
    <name type="common">Swimming crab</name>
    <name type="synonym">Neptunus trituberculatus</name>
    <dbReference type="NCBI Taxonomy" id="210409"/>
    <lineage>
        <taxon>Eukaryota</taxon>
        <taxon>Metazoa</taxon>
        <taxon>Ecdysozoa</taxon>
        <taxon>Arthropoda</taxon>
        <taxon>Crustacea</taxon>
        <taxon>Multicrustacea</taxon>
        <taxon>Malacostraca</taxon>
        <taxon>Eumalacostraca</taxon>
        <taxon>Eucarida</taxon>
        <taxon>Decapoda</taxon>
        <taxon>Pleocyemata</taxon>
        <taxon>Brachyura</taxon>
        <taxon>Eubrachyura</taxon>
        <taxon>Portunoidea</taxon>
        <taxon>Portunidae</taxon>
        <taxon>Portuninae</taxon>
        <taxon>Portunus</taxon>
    </lineage>
</organism>
<reference evidence="1 2" key="1">
    <citation type="submission" date="2019-05" db="EMBL/GenBank/DDBJ databases">
        <title>Another draft genome of Portunus trituberculatus and its Hox gene families provides insights of decapod evolution.</title>
        <authorList>
            <person name="Jeong J.-H."/>
            <person name="Song I."/>
            <person name="Kim S."/>
            <person name="Choi T."/>
            <person name="Kim D."/>
            <person name="Ryu S."/>
            <person name="Kim W."/>
        </authorList>
    </citation>
    <scope>NUCLEOTIDE SEQUENCE [LARGE SCALE GENOMIC DNA]</scope>
    <source>
        <tissue evidence="1">Muscle</tissue>
    </source>
</reference>
<keyword evidence="2" id="KW-1185">Reference proteome</keyword>
<comment type="caution">
    <text evidence="1">The sequence shown here is derived from an EMBL/GenBank/DDBJ whole genome shotgun (WGS) entry which is preliminary data.</text>
</comment>
<dbReference type="AlphaFoldDB" id="A0A5B7KE91"/>